<evidence type="ECO:0000313" key="1">
    <source>
        <dbReference type="EMBL" id="WOJ89675.1"/>
    </source>
</evidence>
<proteinExistence type="predicted"/>
<protein>
    <submittedName>
        <fullName evidence="1">Uncharacterized protein</fullName>
    </submittedName>
</protein>
<reference evidence="1 2" key="1">
    <citation type="submission" date="2023-10" db="EMBL/GenBank/DDBJ databases">
        <title>Novel methanotroph of the genus Methylocapsa from a subarctic wetland.</title>
        <authorList>
            <person name="Belova S.E."/>
            <person name="Oshkin I.Y."/>
            <person name="Miroshnikov K."/>
            <person name="Dedysh S.N."/>
        </authorList>
    </citation>
    <scope>NUCLEOTIDE SEQUENCE [LARGE SCALE GENOMIC DNA]</scope>
    <source>
        <strain evidence="1 2">RX1</strain>
    </source>
</reference>
<name>A0ABZ0HSA4_9HYPH</name>
<dbReference type="EMBL" id="CP136862">
    <property type="protein sequence ID" value="WOJ89675.1"/>
    <property type="molecule type" value="Genomic_DNA"/>
</dbReference>
<sequence>MVLDGYPDGATVHGIDSPEAKELRRLAVFMGELQIVERWLSLIPSDAPQDTSDQTFVFAGLADAALLAFCRCFDLNHALRPLKKKMLSLEQRDELERLQSIRNKLVAHDDQLFNGVFSLIVRSADLTAIEAVSLNLLTPFVALPELKALRALTQFVLEWVKQEHWRVASEIVQAFDAMPAAYRAAAPPFTINVQSKDHFAPKKERRRQK</sequence>
<dbReference type="RefSeq" id="WP_407339119.1">
    <property type="nucleotide sequence ID" value="NZ_CP136862.1"/>
</dbReference>
<accession>A0ABZ0HSA4</accession>
<dbReference type="Proteomes" id="UP001626536">
    <property type="component" value="Chromosome"/>
</dbReference>
<evidence type="ECO:0000313" key="2">
    <source>
        <dbReference type="Proteomes" id="UP001626536"/>
    </source>
</evidence>
<gene>
    <name evidence="1" type="ORF">RZS28_18135</name>
</gene>
<organism evidence="1 2">
    <name type="scientific">Methylocapsa polymorpha</name>
    <dbReference type="NCBI Taxonomy" id="3080828"/>
    <lineage>
        <taxon>Bacteria</taxon>
        <taxon>Pseudomonadati</taxon>
        <taxon>Pseudomonadota</taxon>
        <taxon>Alphaproteobacteria</taxon>
        <taxon>Hyphomicrobiales</taxon>
        <taxon>Beijerinckiaceae</taxon>
        <taxon>Methylocapsa</taxon>
    </lineage>
</organism>
<keyword evidence="2" id="KW-1185">Reference proteome</keyword>